<keyword evidence="5 14" id="KW-0597">Phosphoprotein</keyword>
<evidence type="ECO:0000256" key="14">
    <source>
        <dbReference type="PROSITE-ProRule" id="PRU00169"/>
    </source>
</evidence>
<comment type="catalytic activity">
    <reaction evidence="1">
        <text>ATP + protein L-histidine = ADP + protein N-phospho-L-histidine.</text>
        <dbReference type="EC" id="2.7.13.3"/>
    </reaction>
</comment>
<dbReference type="GO" id="GO:0005886">
    <property type="term" value="C:plasma membrane"/>
    <property type="evidence" value="ECO:0007669"/>
    <property type="project" value="UniProtKB-SubCell"/>
</dbReference>
<dbReference type="SUPFAM" id="SSF47384">
    <property type="entry name" value="Homodimeric domain of signal transducing histidine kinase"/>
    <property type="match status" value="1"/>
</dbReference>
<dbReference type="InterPro" id="IPR036097">
    <property type="entry name" value="HisK_dim/P_sf"/>
</dbReference>
<dbReference type="SMART" id="SM00304">
    <property type="entry name" value="HAMP"/>
    <property type="match status" value="1"/>
</dbReference>
<keyword evidence="13" id="KW-0472">Membrane</keyword>
<dbReference type="InterPro" id="IPR003594">
    <property type="entry name" value="HATPase_dom"/>
</dbReference>
<keyword evidence="4" id="KW-1003">Cell membrane</keyword>
<evidence type="ECO:0000259" key="17">
    <source>
        <dbReference type="PROSITE" id="PS50885"/>
    </source>
</evidence>
<dbReference type="SUPFAM" id="SSF52172">
    <property type="entry name" value="CheY-like"/>
    <property type="match status" value="2"/>
</dbReference>
<evidence type="ECO:0000259" key="15">
    <source>
        <dbReference type="PROSITE" id="PS50109"/>
    </source>
</evidence>
<dbReference type="CDD" id="cd16922">
    <property type="entry name" value="HATPase_EvgS-ArcB-TorS-like"/>
    <property type="match status" value="1"/>
</dbReference>
<dbReference type="Gene3D" id="6.10.340.10">
    <property type="match status" value="1"/>
</dbReference>
<dbReference type="CDD" id="cd06225">
    <property type="entry name" value="HAMP"/>
    <property type="match status" value="1"/>
</dbReference>
<dbReference type="FunFam" id="1.10.287.130:FF:000003">
    <property type="entry name" value="Histidine kinase"/>
    <property type="match status" value="1"/>
</dbReference>
<evidence type="ECO:0000256" key="6">
    <source>
        <dbReference type="ARBA" id="ARBA00022679"/>
    </source>
</evidence>
<dbReference type="InterPro" id="IPR036890">
    <property type="entry name" value="HATPase_C_sf"/>
</dbReference>
<evidence type="ECO:0000313" key="18">
    <source>
        <dbReference type="EMBL" id="QDV08306.1"/>
    </source>
</evidence>
<evidence type="ECO:0000256" key="2">
    <source>
        <dbReference type="ARBA" id="ARBA00004651"/>
    </source>
</evidence>
<dbReference type="OrthoDB" id="9790669at2"/>
<dbReference type="GO" id="GO:0005524">
    <property type="term" value="F:ATP binding"/>
    <property type="evidence" value="ECO:0007669"/>
    <property type="project" value="UniProtKB-KW"/>
</dbReference>
<dbReference type="Gene3D" id="3.30.565.10">
    <property type="entry name" value="Histidine kinase-like ATPase, C-terminal domain"/>
    <property type="match status" value="1"/>
</dbReference>
<organism evidence="18 19">
    <name type="scientific">Saltatorellus ferox</name>
    <dbReference type="NCBI Taxonomy" id="2528018"/>
    <lineage>
        <taxon>Bacteria</taxon>
        <taxon>Pseudomonadati</taxon>
        <taxon>Planctomycetota</taxon>
        <taxon>Planctomycetia</taxon>
        <taxon>Planctomycetia incertae sedis</taxon>
        <taxon>Saltatorellus</taxon>
    </lineage>
</organism>
<dbReference type="InterPro" id="IPR005467">
    <property type="entry name" value="His_kinase_dom"/>
</dbReference>
<feature type="domain" description="Response regulatory" evidence="16">
    <location>
        <begin position="668"/>
        <end position="786"/>
    </location>
</feature>
<evidence type="ECO:0000256" key="4">
    <source>
        <dbReference type="ARBA" id="ARBA00022475"/>
    </source>
</evidence>
<dbReference type="Pfam" id="PF00512">
    <property type="entry name" value="HisKA"/>
    <property type="match status" value="1"/>
</dbReference>
<dbReference type="Pfam" id="PF00072">
    <property type="entry name" value="Response_reg"/>
    <property type="match status" value="2"/>
</dbReference>
<evidence type="ECO:0000256" key="12">
    <source>
        <dbReference type="ARBA" id="ARBA00023012"/>
    </source>
</evidence>
<evidence type="ECO:0000256" key="5">
    <source>
        <dbReference type="ARBA" id="ARBA00022553"/>
    </source>
</evidence>
<evidence type="ECO:0000259" key="16">
    <source>
        <dbReference type="PROSITE" id="PS50110"/>
    </source>
</evidence>
<keyword evidence="6 18" id="KW-0808">Transferase</keyword>
<dbReference type="Pfam" id="PF02518">
    <property type="entry name" value="HATPase_c"/>
    <property type="match status" value="1"/>
</dbReference>
<feature type="domain" description="Histidine kinase" evidence="15">
    <location>
        <begin position="281"/>
        <end position="502"/>
    </location>
</feature>
<dbReference type="AlphaFoldDB" id="A0A518EW39"/>
<dbReference type="GO" id="GO:0000155">
    <property type="term" value="F:phosphorelay sensor kinase activity"/>
    <property type="evidence" value="ECO:0007669"/>
    <property type="project" value="InterPro"/>
</dbReference>
<dbReference type="SUPFAM" id="SSF55874">
    <property type="entry name" value="ATPase domain of HSP90 chaperone/DNA topoisomerase II/histidine kinase"/>
    <property type="match status" value="1"/>
</dbReference>
<name>A0A518EW39_9BACT</name>
<evidence type="ECO:0000256" key="1">
    <source>
        <dbReference type="ARBA" id="ARBA00000085"/>
    </source>
</evidence>
<keyword evidence="7" id="KW-0812">Transmembrane</keyword>
<accession>A0A518EW39</accession>
<dbReference type="Gene3D" id="1.10.287.130">
    <property type="match status" value="1"/>
</dbReference>
<feature type="domain" description="Response regulatory" evidence="16">
    <location>
        <begin position="521"/>
        <end position="636"/>
    </location>
</feature>
<dbReference type="InterPro" id="IPR033417">
    <property type="entry name" value="CHASE8"/>
</dbReference>
<evidence type="ECO:0000256" key="3">
    <source>
        <dbReference type="ARBA" id="ARBA00012438"/>
    </source>
</evidence>
<dbReference type="InterPro" id="IPR004358">
    <property type="entry name" value="Sig_transdc_His_kin-like_C"/>
</dbReference>
<evidence type="ECO:0000256" key="11">
    <source>
        <dbReference type="ARBA" id="ARBA00022989"/>
    </source>
</evidence>
<dbReference type="PRINTS" id="PR00344">
    <property type="entry name" value="BCTRLSENSOR"/>
</dbReference>
<evidence type="ECO:0000256" key="9">
    <source>
        <dbReference type="ARBA" id="ARBA00022777"/>
    </source>
</evidence>
<dbReference type="CDD" id="cd00082">
    <property type="entry name" value="HisKA"/>
    <property type="match status" value="1"/>
</dbReference>
<keyword evidence="19" id="KW-1185">Reference proteome</keyword>
<evidence type="ECO:0000256" key="10">
    <source>
        <dbReference type="ARBA" id="ARBA00022840"/>
    </source>
</evidence>
<feature type="modified residue" description="4-aspartylphosphate" evidence="14">
    <location>
        <position position="569"/>
    </location>
</feature>
<feature type="modified residue" description="4-aspartylphosphate" evidence="14">
    <location>
        <position position="717"/>
    </location>
</feature>
<keyword evidence="12" id="KW-0902">Two-component regulatory system</keyword>
<dbReference type="SMART" id="SM00448">
    <property type="entry name" value="REC"/>
    <property type="match status" value="2"/>
</dbReference>
<dbReference type="InterPro" id="IPR003661">
    <property type="entry name" value="HisK_dim/P_dom"/>
</dbReference>
<comment type="subcellular location">
    <subcellularLocation>
        <location evidence="2">Cell membrane</location>
        <topology evidence="2">Multi-pass membrane protein</topology>
    </subcellularLocation>
</comment>
<dbReference type="InterPro" id="IPR003660">
    <property type="entry name" value="HAMP_dom"/>
</dbReference>
<dbReference type="PROSITE" id="PS50885">
    <property type="entry name" value="HAMP"/>
    <property type="match status" value="1"/>
</dbReference>
<keyword evidence="10" id="KW-0067">ATP-binding</keyword>
<dbReference type="InterPro" id="IPR011006">
    <property type="entry name" value="CheY-like_superfamily"/>
</dbReference>
<proteinExistence type="predicted"/>
<keyword evidence="11" id="KW-1133">Transmembrane helix</keyword>
<evidence type="ECO:0000256" key="13">
    <source>
        <dbReference type="ARBA" id="ARBA00023136"/>
    </source>
</evidence>
<evidence type="ECO:0000256" key="8">
    <source>
        <dbReference type="ARBA" id="ARBA00022741"/>
    </source>
</evidence>
<keyword evidence="8" id="KW-0547">Nucleotide-binding</keyword>
<feature type="domain" description="HAMP" evidence="17">
    <location>
        <begin position="181"/>
        <end position="234"/>
    </location>
</feature>
<dbReference type="PANTHER" id="PTHR45339">
    <property type="entry name" value="HYBRID SIGNAL TRANSDUCTION HISTIDINE KINASE J"/>
    <property type="match status" value="1"/>
</dbReference>
<dbReference type="PROSITE" id="PS50109">
    <property type="entry name" value="HIS_KIN"/>
    <property type="match status" value="1"/>
</dbReference>
<dbReference type="SMART" id="SM00388">
    <property type="entry name" value="HisKA"/>
    <property type="match status" value="1"/>
</dbReference>
<dbReference type="CDD" id="cd17546">
    <property type="entry name" value="REC_hyHK_CKI1_RcsC-like"/>
    <property type="match status" value="1"/>
</dbReference>
<dbReference type="SUPFAM" id="SSF158472">
    <property type="entry name" value="HAMP domain-like"/>
    <property type="match status" value="1"/>
</dbReference>
<dbReference type="Proteomes" id="UP000320390">
    <property type="component" value="Chromosome"/>
</dbReference>
<dbReference type="Pfam" id="PF17152">
    <property type="entry name" value="CHASE8"/>
    <property type="match status" value="1"/>
</dbReference>
<dbReference type="PANTHER" id="PTHR45339:SF1">
    <property type="entry name" value="HYBRID SIGNAL TRANSDUCTION HISTIDINE KINASE J"/>
    <property type="match status" value="1"/>
</dbReference>
<sequence>MAMLKKDSIRRKVNFAVLGTTTLILCLTSAILVTRHAQFSKRRALESVRVATASAGYNCRSALEFLQDDYAMEALSAIRNDESITGAWVFNADGEFFSGWSTEGIAQTAVLEQMGKVEETVDSTLRLVRPIIKDGSTLGWIQVEADLSPLRAVMIQSLLEALAVGFLGLVLAWTLARWVSRRISEPILAMAAAAEAITEDSNLARRVDVNTRDEIGAFAKTFNRMLDRLETSEQAVQAHQLTLESRVLERTQELEATNVELIQAKEMAEEAARAKADFLANMSHEIRTPMNGVIGMTGLVLDSELDGEQREMLETVRRCGDQLLELINDILDFSKIESGKFEVEAIDFDLRDIVEDLGDIFGPRYQDKNLELVTLLPSDVPGHLVGDPTRMRQVLTNLLGNALKFTEDGEVHLHVGVVSCSDERAKLRFEVRDTGIGIPADRIGALFEAFTQVDASTTRRFGGTGLGLAICKGLVGAMGGELDVESVEGEGTTFIVTLEFERSANGATALRPRAGLLKGKRAACLDDNETNLFVLKRQLESWDMEVVASGDPVRFVDELQEVPDIFVLDFHMPKMNGLEVVERLHGMEKFKDVPVLMLTSVSFQGRVKELRAQGITEQLRKPVKQSSLESSLREILSDDPKDQIRLVKSTRETSATSEMTLHQRSKTRILIVEDNAVNQRLAKAMLDRAGFHCDIANHGEEALSMLSQMPFDLVLMDCQMPVMDGFEATRAIRDREAKSGQHIPIVAMTANAMEGDAERCLAAGMDAYLSKPISAARLYETLDEWSGGAPPRSSIGA</sequence>
<dbReference type="PROSITE" id="PS50110">
    <property type="entry name" value="RESPONSE_REGULATORY"/>
    <property type="match status" value="2"/>
</dbReference>
<reference evidence="18 19" key="1">
    <citation type="submission" date="2019-02" db="EMBL/GenBank/DDBJ databases">
        <title>Deep-cultivation of Planctomycetes and their phenomic and genomic characterization uncovers novel biology.</title>
        <authorList>
            <person name="Wiegand S."/>
            <person name="Jogler M."/>
            <person name="Boedeker C."/>
            <person name="Pinto D."/>
            <person name="Vollmers J."/>
            <person name="Rivas-Marin E."/>
            <person name="Kohn T."/>
            <person name="Peeters S.H."/>
            <person name="Heuer A."/>
            <person name="Rast P."/>
            <person name="Oberbeckmann S."/>
            <person name="Bunk B."/>
            <person name="Jeske O."/>
            <person name="Meyerdierks A."/>
            <person name="Storesund J.E."/>
            <person name="Kallscheuer N."/>
            <person name="Luecker S."/>
            <person name="Lage O.M."/>
            <person name="Pohl T."/>
            <person name="Merkel B.J."/>
            <person name="Hornburger P."/>
            <person name="Mueller R.-W."/>
            <person name="Bruemmer F."/>
            <person name="Labrenz M."/>
            <person name="Spormann A.M."/>
            <person name="Op den Camp H."/>
            <person name="Overmann J."/>
            <person name="Amann R."/>
            <person name="Jetten M.S.M."/>
            <person name="Mascher T."/>
            <person name="Medema M.H."/>
            <person name="Devos D.P."/>
            <person name="Kaster A.-K."/>
            <person name="Ovreas L."/>
            <person name="Rohde M."/>
            <person name="Galperin M.Y."/>
            <person name="Jogler C."/>
        </authorList>
    </citation>
    <scope>NUCLEOTIDE SEQUENCE [LARGE SCALE GENOMIC DNA]</scope>
    <source>
        <strain evidence="18 19">Poly30</strain>
    </source>
</reference>
<evidence type="ECO:0000313" key="19">
    <source>
        <dbReference type="Proteomes" id="UP000320390"/>
    </source>
</evidence>
<dbReference type="InterPro" id="IPR001789">
    <property type="entry name" value="Sig_transdc_resp-reg_receiver"/>
</dbReference>
<keyword evidence="9 18" id="KW-0418">Kinase</keyword>
<dbReference type="EC" id="2.7.13.3" evidence="3"/>
<dbReference type="SMART" id="SM00387">
    <property type="entry name" value="HATPase_c"/>
    <property type="match status" value="1"/>
</dbReference>
<protein>
    <recommendedName>
        <fullName evidence="3">histidine kinase</fullName>
        <ecNumber evidence="3">2.7.13.3</ecNumber>
    </recommendedName>
</protein>
<gene>
    <name evidence="18" type="primary">barA_2</name>
    <name evidence="18" type="ORF">Poly30_38430</name>
</gene>
<dbReference type="Gene3D" id="3.40.50.2300">
    <property type="match status" value="2"/>
</dbReference>
<dbReference type="FunFam" id="3.30.565.10:FF:000010">
    <property type="entry name" value="Sensor histidine kinase RcsC"/>
    <property type="match status" value="1"/>
</dbReference>
<dbReference type="Pfam" id="PF00672">
    <property type="entry name" value="HAMP"/>
    <property type="match status" value="1"/>
</dbReference>
<evidence type="ECO:0000256" key="7">
    <source>
        <dbReference type="ARBA" id="ARBA00022692"/>
    </source>
</evidence>
<dbReference type="EMBL" id="CP036434">
    <property type="protein sequence ID" value="QDV08306.1"/>
    <property type="molecule type" value="Genomic_DNA"/>
</dbReference>